<dbReference type="FunFam" id="2.70.150.10:FF:000160">
    <property type="entry name" value="Sarcoplasmic/endoplasmic reticulum calcium ATPase 1"/>
    <property type="match status" value="1"/>
</dbReference>
<evidence type="ECO:0000256" key="3">
    <source>
        <dbReference type="ARBA" id="ARBA00022553"/>
    </source>
</evidence>
<dbReference type="Gene3D" id="3.40.50.1000">
    <property type="entry name" value="HAD superfamily/HAD-like"/>
    <property type="match status" value="1"/>
</dbReference>
<dbReference type="InterPro" id="IPR023299">
    <property type="entry name" value="ATPase_P-typ_cyto_dom_N"/>
</dbReference>
<feature type="transmembrane region" description="Helical" evidence="11">
    <location>
        <begin position="714"/>
        <end position="735"/>
    </location>
</feature>
<accession>A0A9P1KJZ4</accession>
<dbReference type="Pfam" id="PF13246">
    <property type="entry name" value="Cation_ATPase"/>
    <property type="match status" value="1"/>
</dbReference>
<comment type="subcellular location">
    <subcellularLocation>
        <location evidence="1">Endomembrane system</location>
        <topology evidence="1">Multi-pass membrane protein</topology>
    </subcellularLocation>
</comment>
<evidence type="ECO:0000256" key="7">
    <source>
        <dbReference type="ARBA" id="ARBA00022842"/>
    </source>
</evidence>
<dbReference type="CDD" id="cd02080">
    <property type="entry name" value="P-type_ATPase_cation"/>
    <property type="match status" value="1"/>
</dbReference>
<dbReference type="InterPro" id="IPR008250">
    <property type="entry name" value="ATPase_P-typ_transduc_dom_A_sf"/>
</dbReference>
<dbReference type="GO" id="GO:0005886">
    <property type="term" value="C:plasma membrane"/>
    <property type="evidence" value="ECO:0007669"/>
    <property type="project" value="TreeGrafter"/>
</dbReference>
<evidence type="ECO:0000256" key="5">
    <source>
        <dbReference type="ARBA" id="ARBA00022741"/>
    </source>
</evidence>
<organism evidence="13 14">
    <name type="scientific">Limnospira indica PCC 8005</name>
    <dbReference type="NCBI Taxonomy" id="376219"/>
    <lineage>
        <taxon>Bacteria</taxon>
        <taxon>Bacillati</taxon>
        <taxon>Cyanobacteriota</taxon>
        <taxon>Cyanophyceae</taxon>
        <taxon>Oscillatoriophycideae</taxon>
        <taxon>Oscillatoriales</taxon>
        <taxon>Sirenicapillariaceae</taxon>
        <taxon>Limnospira</taxon>
    </lineage>
</organism>
<dbReference type="SUPFAM" id="SSF81660">
    <property type="entry name" value="Metal cation-transporting ATPase, ATP-binding domain N"/>
    <property type="match status" value="1"/>
</dbReference>
<dbReference type="Pfam" id="PF00122">
    <property type="entry name" value="E1-E2_ATPase"/>
    <property type="match status" value="1"/>
</dbReference>
<dbReference type="InterPro" id="IPR004014">
    <property type="entry name" value="ATPase_P-typ_cation-transptr_N"/>
</dbReference>
<dbReference type="PANTHER" id="PTHR43294">
    <property type="entry name" value="SODIUM/POTASSIUM-TRANSPORTING ATPASE SUBUNIT ALPHA"/>
    <property type="match status" value="1"/>
</dbReference>
<dbReference type="GO" id="GO:0012505">
    <property type="term" value="C:endomembrane system"/>
    <property type="evidence" value="ECO:0007669"/>
    <property type="project" value="UniProtKB-SubCell"/>
</dbReference>
<keyword evidence="5" id="KW-0547">Nucleotide-binding</keyword>
<dbReference type="NCBIfam" id="TIGR01494">
    <property type="entry name" value="ATPase_P-type"/>
    <property type="match status" value="3"/>
</dbReference>
<dbReference type="InterPro" id="IPR023298">
    <property type="entry name" value="ATPase_P-typ_TM_dom_sf"/>
</dbReference>
<dbReference type="InterPro" id="IPR001757">
    <property type="entry name" value="P_typ_ATPase"/>
</dbReference>
<keyword evidence="14" id="KW-1185">Reference proteome</keyword>
<protein>
    <submittedName>
        <fullName evidence="13">Cation-transporting ATPase pma1</fullName>
        <ecNumber evidence="13">3.6.3.-</ecNumber>
    </submittedName>
</protein>
<feature type="transmembrane region" description="Helical" evidence="11">
    <location>
        <begin position="787"/>
        <end position="806"/>
    </location>
</feature>
<gene>
    <name evidence="13" type="primary">pma</name>
    <name evidence="13" type="ORF">ARTHRO_60027</name>
</gene>
<dbReference type="InterPro" id="IPR059000">
    <property type="entry name" value="ATPase_P-type_domA"/>
</dbReference>
<dbReference type="InterPro" id="IPR036412">
    <property type="entry name" value="HAD-like_sf"/>
</dbReference>
<dbReference type="InterPro" id="IPR018303">
    <property type="entry name" value="ATPase_P-typ_P_site"/>
</dbReference>
<dbReference type="PRINTS" id="PR00119">
    <property type="entry name" value="CATATPASE"/>
</dbReference>
<dbReference type="GO" id="GO:0006883">
    <property type="term" value="P:intracellular sodium ion homeostasis"/>
    <property type="evidence" value="ECO:0007669"/>
    <property type="project" value="TreeGrafter"/>
</dbReference>
<dbReference type="GO" id="GO:0005391">
    <property type="term" value="F:P-type sodium:potassium-exchanging transporter activity"/>
    <property type="evidence" value="ECO:0007669"/>
    <property type="project" value="TreeGrafter"/>
</dbReference>
<dbReference type="SFLD" id="SFLDF00027">
    <property type="entry name" value="p-type_atpase"/>
    <property type="match status" value="1"/>
</dbReference>
<dbReference type="FunFam" id="3.40.50.1000:FF:000028">
    <property type="entry name" value="Calcium-transporting P-type ATPase, putative"/>
    <property type="match status" value="1"/>
</dbReference>
<comment type="similarity">
    <text evidence="2">Belongs to the cation transport ATPase (P-type) (TC 3.A.3) family. Type IIA subfamily.</text>
</comment>
<evidence type="ECO:0000313" key="14">
    <source>
        <dbReference type="Proteomes" id="UP000032946"/>
    </source>
</evidence>
<dbReference type="PROSITE" id="PS00154">
    <property type="entry name" value="ATPASE_E1_E2"/>
    <property type="match status" value="1"/>
</dbReference>
<dbReference type="SMART" id="SM00831">
    <property type="entry name" value="Cation_ATPase_N"/>
    <property type="match status" value="1"/>
</dbReference>
<keyword evidence="9 11" id="KW-1133">Transmembrane helix</keyword>
<dbReference type="InterPro" id="IPR023214">
    <property type="entry name" value="HAD_sf"/>
</dbReference>
<dbReference type="SFLD" id="SFLDS00003">
    <property type="entry name" value="Haloacid_Dehalogenase"/>
    <property type="match status" value="1"/>
</dbReference>
<dbReference type="Pfam" id="PF00689">
    <property type="entry name" value="Cation_ATPase_C"/>
    <property type="match status" value="1"/>
</dbReference>
<dbReference type="FunFam" id="3.40.1110.10:FF:000094">
    <property type="entry name" value="Cation-transporting P-type ATPase"/>
    <property type="match status" value="1"/>
</dbReference>
<feature type="transmembrane region" description="Helical" evidence="11">
    <location>
        <begin position="818"/>
        <end position="838"/>
    </location>
</feature>
<reference evidence="13 14" key="1">
    <citation type="submission" date="2014-02" db="EMBL/GenBank/DDBJ databases">
        <authorList>
            <person name="Genoscope - CEA"/>
        </authorList>
    </citation>
    <scope>NUCLEOTIDE SEQUENCE [LARGE SCALE GENOMIC DNA]</scope>
    <source>
        <strain evidence="13 14">PCC 8005</strain>
    </source>
</reference>
<dbReference type="InterPro" id="IPR050510">
    <property type="entry name" value="Cation_transp_ATPase_P-type"/>
</dbReference>
<dbReference type="Proteomes" id="UP000032946">
    <property type="component" value="Chromosome"/>
</dbReference>
<feature type="transmembrane region" description="Helical" evidence="11">
    <location>
        <begin position="269"/>
        <end position="287"/>
    </location>
</feature>
<name>A0A9P1KJZ4_9CYAN</name>
<feature type="transmembrane region" description="Helical" evidence="11">
    <location>
        <begin position="741"/>
        <end position="763"/>
    </location>
</feature>
<dbReference type="EC" id="3.6.3.-" evidence="13"/>
<dbReference type="GO" id="GO:0005524">
    <property type="term" value="F:ATP binding"/>
    <property type="evidence" value="ECO:0007669"/>
    <property type="project" value="UniProtKB-KW"/>
</dbReference>
<dbReference type="InterPro" id="IPR006068">
    <property type="entry name" value="ATPase_P-typ_cation-transptr_C"/>
</dbReference>
<dbReference type="AlphaFoldDB" id="A0A9P1KJZ4"/>
<evidence type="ECO:0000259" key="12">
    <source>
        <dbReference type="SMART" id="SM00831"/>
    </source>
</evidence>
<dbReference type="Pfam" id="PF00690">
    <property type="entry name" value="Cation_ATPase_N"/>
    <property type="match status" value="1"/>
</dbReference>
<keyword evidence="4 11" id="KW-0812">Transmembrane</keyword>
<dbReference type="Gene3D" id="1.20.1110.10">
    <property type="entry name" value="Calcium-transporting ATPase, transmembrane domain"/>
    <property type="match status" value="1"/>
</dbReference>
<dbReference type="Pfam" id="PF08282">
    <property type="entry name" value="Hydrolase_3"/>
    <property type="match status" value="1"/>
</dbReference>
<evidence type="ECO:0000256" key="6">
    <source>
        <dbReference type="ARBA" id="ARBA00022840"/>
    </source>
</evidence>
<dbReference type="SUPFAM" id="SSF81653">
    <property type="entry name" value="Calcium ATPase, transduction domain A"/>
    <property type="match status" value="1"/>
</dbReference>
<keyword evidence="7" id="KW-0460">Magnesium</keyword>
<dbReference type="GO" id="GO:1902600">
    <property type="term" value="P:proton transmembrane transport"/>
    <property type="evidence" value="ECO:0007669"/>
    <property type="project" value="TreeGrafter"/>
</dbReference>
<feature type="transmembrane region" description="Helical" evidence="11">
    <location>
        <begin position="859"/>
        <end position="881"/>
    </location>
</feature>
<evidence type="ECO:0000256" key="1">
    <source>
        <dbReference type="ARBA" id="ARBA00004127"/>
    </source>
</evidence>
<dbReference type="SUPFAM" id="SSF56784">
    <property type="entry name" value="HAD-like"/>
    <property type="match status" value="1"/>
</dbReference>
<dbReference type="SFLD" id="SFLDG00002">
    <property type="entry name" value="C1.7:_P-type_atpase_like"/>
    <property type="match status" value="1"/>
</dbReference>
<evidence type="ECO:0000256" key="8">
    <source>
        <dbReference type="ARBA" id="ARBA00022967"/>
    </source>
</evidence>
<feature type="transmembrane region" description="Helical" evidence="11">
    <location>
        <begin position="103"/>
        <end position="121"/>
    </location>
</feature>
<dbReference type="GO" id="GO:0030007">
    <property type="term" value="P:intracellular potassium ion homeostasis"/>
    <property type="evidence" value="ECO:0007669"/>
    <property type="project" value="TreeGrafter"/>
</dbReference>
<keyword evidence="6" id="KW-0067">ATP-binding</keyword>
<feature type="transmembrane region" description="Helical" evidence="11">
    <location>
        <begin position="893"/>
        <end position="913"/>
    </location>
</feature>
<evidence type="ECO:0000256" key="4">
    <source>
        <dbReference type="ARBA" id="ARBA00022692"/>
    </source>
</evidence>
<dbReference type="GO" id="GO:0036376">
    <property type="term" value="P:sodium ion export across plasma membrane"/>
    <property type="evidence" value="ECO:0007669"/>
    <property type="project" value="TreeGrafter"/>
</dbReference>
<keyword evidence="3" id="KW-0597">Phosphoprotein</keyword>
<keyword evidence="13" id="KW-0378">Hydrolase</keyword>
<dbReference type="GO" id="GO:0016887">
    <property type="term" value="F:ATP hydrolysis activity"/>
    <property type="evidence" value="ECO:0007669"/>
    <property type="project" value="InterPro"/>
</dbReference>
<evidence type="ECO:0000256" key="10">
    <source>
        <dbReference type="ARBA" id="ARBA00023136"/>
    </source>
</evidence>
<evidence type="ECO:0000256" key="2">
    <source>
        <dbReference type="ARBA" id="ARBA00005675"/>
    </source>
</evidence>
<dbReference type="PANTHER" id="PTHR43294:SF20">
    <property type="entry name" value="P-TYPE ATPASE"/>
    <property type="match status" value="1"/>
</dbReference>
<keyword evidence="10 11" id="KW-0472">Membrane</keyword>
<dbReference type="GO" id="GO:1990573">
    <property type="term" value="P:potassium ion import across plasma membrane"/>
    <property type="evidence" value="ECO:0007669"/>
    <property type="project" value="TreeGrafter"/>
</dbReference>
<evidence type="ECO:0000256" key="11">
    <source>
        <dbReference type="SAM" id="Phobius"/>
    </source>
</evidence>
<dbReference type="Gene3D" id="2.70.150.10">
    <property type="entry name" value="Calcium-transporting ATPase, cytoplasmic transduction domain A"/>
    <property type="match status" value="1"/>
</dbReference>
<sequence>MGYGSPFEHYQIEIMNDDKSLLPKLWHCLAIADTAAEVGANLEQGLNSEEVAKRQEQFGLNRLESKGGKHPIIRFLEQFNQPLLYILIIAGGIKFLLEGWQSANGWVIWAVVLINAIVSFIQETKAENAIAALSSSIETEATVYRNGEKNKVPSSEIVPGDIVFIASGDKVPADLRLVETKNLQVNESALTGESTAVEKHPDTVEANASLGDRKSMGYAGSFVTAGQGRGIVIATGKNTETGRISQLMEKQNNLITPLTRKFDKFSRQLLYIILGVAALTLAVGLGYGQSLNDVFEATIALAVSAIPEGLPAVVTVALAIGVSRMANRHAIIRKLPAVETLGSATVICSDKTGTLTENQMTVQQIYAGGENYQVSGSGYTPEGNISLADEEINLAYHPVLEECLRGGMLCNDSHLIQEENTWKVVGDPTEGALIVSARKVGFTLAALEAEMPRQDVIPFESEYQYMATLHESSDRQTLVIYVKGSVEAIVSRCDEMLDSDGRIIPVDAAEIHKQAETMAASGLRVLAIARKITQQTTLDHEDIAQGLEFLGLQGMIDPPREEAIRAVAACKNAGIRVKMITGDHIITASAIASQMRLKRSGRVIAFTGEDLSQMDQQEFINAAEDGVVFARVAPEQKFRLVEALQSRGDIVAMTGDGVNDAPALKQADIGVAMGQTGTEVAKEASDMVLTDDNFASIEAAVEEGRTVYRNLIKAIAFILPVNGGESMTIVISVLLDRLLPILSLQVLWLNMINSIAMTVPLAFEPKSKQVMEQPPLSPNRPLLNKPLLLRILLISVFNWVLIFGMFEWVRMTTEEEAIARTMAIQALVFGRVFYLISLSQIGETLSSKLLGKDTEIAQAPVIWIGIAVTMVLQVIFSQVGFMNTLFSTAPLDLQQWLTCFLVGLPMIIVAAIANRIDPPNQLAQN</sequence>
<dbReference type="Gene3D" id="3.40.1110.10">
    <property type="entry name" value="Calcium-transporting ATPase, cytoplasmic domain N"/>
    <property type="match status" value="1"/>
</dbReference>
<evidence type="ECO:0000256" key="9">
    <source>
        <dbReference type="ARBA" id="ARBA00022989"/>
    </source>
</evidence>
<dbReference type="PRINTS" id="PR00120">
    <property type="entry name" value="HATPASE"/>
</dbReference>
<dbReference type="FunFam" id="3.40.50.1000:FF:000001">
    <property type="entry name" value="Phospholipid-transporting ATPase IC"/>
    <property type="match status" value="1"/>
</dbReference>
<dbReference type="SUPFAM" id="SSF81665">
    <property type="entry name" value="Calcium ATPase, transmembrane domain M"/>
    <property type="match status" value="1"/>
</dbReference>
<keyword evidence="8" id="KW-1278">Translocase</keyword>
<dbReference type="EMBL" id="FO818640">
    <property type="protein sequence ID" value="CDM97426.1"/>
    <property type="molecule type" value="Genomic_DNA"/>
</dbReference>
<dbReference type="InterPro" id="IPR044492">
    <property type="entry name" value="P_typ_ATPase_HD_dom"/>
</dbReference>
<feature type="domain" description="Cation-transporting P-type ATPase N-terminal" evidence="12">
    <location>
        <begin position="25"/>
        <end position="99"/>
    </location>
</feature>
<evidence type="ECO:0000313" key="13">
    <source>
        <dbReference type="EMBL" id="CDM97426.1"/>
    </source>
</evidence>
<feature type="transmembrane region" description="Helical" evidence="11">
    <location>
        <begin position="299"/>
        <end position="323"/>
    </location>
</feature>
<proteinExistence type="inferred from homology"/>